<dbReference type="InterPro" id="IPR052061">
    <property type="entry name" value="PTE-AB_protein"/>
</dbReference>
<organism evidence="2 3">
    <name type="scientific">Sphaeroforma arctica JP610</name>
    <dbReference type="NCBI Taxonomy" id="667725"/>
    <lineage>
        <taxon>Eukaryota</taxon>
        <taxon>Ichthyosporea</taxon>
        <taxon>Ichthyophonida</taxon>
        <taxon>Sphaeroforma</taxon>
    </lineage>
</organism>
<dbReference type="OrthoDB" id="506431at2759"/>
<evidence type="ECO:0000313" key="2">
    <source>
        <dbReference type="EMBL" id="KNC80506.1"/>
    </source>
</evidence>
<sequence>MTNSVDHRPDVVALPGWTKTITGDSNYHKIHLEVEEGNMLTGLLMRVPNRIETYDVFRYGQQTEENRHSEGKKLLAFVRFGDHMCGHPGIVHGGATAAVFDDLFGWLFDYQGIKVFTAYLNTSYRSPTYVNTTLVYEMHIDKVEGRKLYAKATARDGLGPDSTLLAESEVLYIVAR</sequence>
<dbReference type="EMBL" id="KQ242141">
    <property type="protein sequence ID" value="KNC80506.1"/>
    <property type="molecule type" value="Genomic_DNA"/>
</dbReference>
<keyword evidence="3" id="KW-1185">Reference proteome</keyword>
<dbReference type="GeneID" id="25907632"/>
<dbReference type="RefSeq" id="XP_014154408.1">
    <property type="nucleotide sequence ID" value="XM_014298933.1"/>
</dbReference>
<dbReference type="Pfam" id="PF03061">
    <property type="entry name" value="4HBT"/>
    <property type="match status" value="1"/>
</dbReference>
<dbReference type="Gene3D" id="3.10.129.10">
    <property type="entry name" value="Hotdog Thioesterase"/>
    <property type="match status" value="1"/>
</dbReference>
<dbReference type="InterPro" id="IPR029069">
    <property type="entry name" value="HotDog_dom_sf"/>
</dbReference>
<dbReference type="PANTHER" id="PTHR47260">
    <property type="entry name" value="UPF0644 PROTEIN PB2B4.06"/>
    <property type="match status" value="1"/>
</dbReference>
<gene>
    <name evidence="2" type="ORF">SARC_07128</name>
</gene>
<dbReference type="CDD" id="cd03443">
    <property type="entry name" value="PaaI_thioesterase"/>
    <property type="match status" value="1"/>
</dbReference>
<evidence type="ECO:0000313" key="3">
    <source>
        <dbReference type="Proteomes" id="UP000054560"/>
    </source>
</evidence>
<proteinExistence type="predicted"/>
<dbReference type="STRING" id="667725.A0A0L0FVC0"/>
<dbReference type="SUPFAM" id="SSF54637">
    <property type="entry name" value="Thioesterase/thiol ester dehydrase-isomerase"/>
    <property type="match status" value="1"/>
</dbReference>
<dbReference type="AlphaFoldDB" id="A0A0L0FVC0"/>
<evidence type="ECO:0000259" key="1">
    <source>
        <dbReference type="Pfam" id="PF03061"/>
    </source>
</evidence>
<dbReference type="PANTHER" id="PTHR47260:SF1">
    <property type="entry name" value="UPF0644 PROTEIN PB2B4.06"/>
    <property type="match status" value="1"/>
</dbReference>
<accession>A0A0L0FVC0</accession>
<dbReference type="Proteomes" id="UP000054560">
    <property type="component" value="Unassembled WGS sequence"/>
</dbReference>
<name>A0A0L0FVC0_9EUKA</name>
<feature type="domain" description="Thioesterase" evidence="1">
    <location>
        <begin position="89"/>
        <end position="156"/>
    </location>
</feature>
<protein>
    <recommendedName>
        <fullName evidence="1">Thioesterase domain-containing protein</fullName>
    </recommendedName>
</protein>
<reference evidence="2 3" key="1">
    <citation type="submission" date="2011-02" db="EMBL/GenBank/DDBJ databases">
        <title>The Genome Sequence of Sphaeroforma arctica JP610.</title>
        <authorList>
            <consortium name="The Broad Institute Genome Sequencing Platform"/>
            <person name="Russ C."/>
            <person name="Cuomo C."/>
            <person name="Young S.K."/>
            <person name="Zeng Q."/>
            <person name="Gargeya S."/>
            <person name="Alvarado L."/>
            <person name="Berlin A."/>
            <person name="Chapman S.B."/>
            <person name="Chen Z."/>
            <person name="Freedman E."/>
            <person name="Gellesch M."/>
            <person name="Goldberg J."/>
            <person name="Griggs A."/>
            <person name="Gujja S."/>
            <person name="Heilman E."/>
            <person name="Heiman D."/>
            <person name="Howarth C."/>
            <person name="Mehta T."/>
            <person name="Neiman D."/>
            <person name="Pearson M."/>
            <person name="Roberts A."/>
            <person name="Saif S."/>
            <person name="Shea T."/>
            <person name="Shenoy N."/>
            <person name="Sisk P."/>
            <person name="Stolte C."/>
            <person name="Sykes S."/>
            <person name="White J."/>
            <person name="Yandava C."/>
            <person name="Burger G."/>
            <person name="Gray M.W."/>
            <person name="Holland P.W.H."/>
            <person name="King N."/>
            <person name="Lang F.B.F."/>
            <person name="Roger A.J."/>
            <person name="Ruiz-Trillo I."/>
            <person name="Haas B."/>
            <person name="Nusbaum C."/>
            <person name="Birren B."/>
        </authorList>
    </citation>
    <scope>NUCLEOTIDE SEQUENCE [LARGE SCALE GENOMIC DNA]</scope>
    <source>
        <strain evidence="2 3">JP610</strain>
    </source>
</reference>
<dbReference type="eggNOG" id="KOG4781">
    <property type="taxonomic scope" value="Eukaryota"/>
</dbReference>
<dbReference type="InterPro" id="IPR006683">
    <property type="entry name" value="Thioestr_dom"/>
</dbReference>